<evidence type="ECO:0000259" key="2">
    <source>
        <dbReference type="Pfam" id="PF24756"/>
    </source>
</evidence>
<name>A0A811RP28_9POAL</name>
<gene>
    <name evidence="3" type="ORF">NCGR_LOCUS55579</name>
</gene>
<dbReference type="InterPro" id="IPR056406">
    <property type="entry name" value="THD_CWZF3/5/7"/>
</dbReference>
<dbReference type="OrthoDB" id="757982at2759"/>
<dbReference type="InterPro" id="IPR055300">
    <property type="entry name" value="CWZF3/5/7"/>
</dbReference>
<evidence type="ECO:0000313" key="4">
    <source>
        <dbReference type="Proteomes" id="UP000604825"/>
    </source>
</evidence>
<feature type="region of interest" description="Disordered" evidence="1">
    <location>
        <begin position="1"/>
        <end position="163"/>
    </location>
</feature>
<protein>
    <recommendedName>
        <fullName evidence="2">CWZF3/5/7 THD domain-containing protein</fullName>
    </recommendedName>
</protein>
<feature type="region of interest" description="Disordered" evidence="1">
    <location>
        <begin position="241"/>
        <end position="317"/>
    </location>
</feature>
<reference evidence="3" key="1">
    <citation type="submission" date="2020-10" db="EMBL/GenBank/DDBJ databases">
        <authorList>
            <person name="Han B."/>
            <person name="Lu T."/>
            <person name="Zhao Q."/>
            <person name="Huang X."/>
            <person name="Zhao Y."/>
        </authorList>
    </citation>
    <scope>NUCLEOTIDE SEQUENCE</scope>
</reference>
<keyword evidence="4" id="KW-1185">Reference proteome</keyword>
<feature type="compositionally biased region" description="Polar residues" evidence="1">
    <location>
        <begin position="117"/>
        <end position="137"/>
    </location>
</feature>
<proteinExistence type="predicted"/>
<feature type="compositionally biased region" description="Polar residues" evidence="1">
    <location>
        <begin position="257"/>
        <end position="274"/>
    </location>
</feature>
<sequence length="596" mass="65139">MRSSVGVDHDNLRASKKMKKESNGPVMKHQPSEFEISKSSPASETLKNIQKRSGISPGMGKYGLSSSGKHSHGEDKVFSDVVIKTSDTENSGPRDSSIKKRKLKQRPSSQHDLDPRCSNTDTNGITKQNISETNAVKKTTRPELKLSKTDRTTTDSRGTVGGVDDRISTDKRVFKNYDLGSDCDKTKAHISGCFNGDVGHHVQKDRDLLKDKQDVMNACLINKGSGLGIRNVQLNPEHKINTDVHSSHDNHGHKQPTGRQNGKTPPHFGSNQGDHANLTYGNIKPDKGNIPHKDQKTNPSAVKGSKQQPSLINASNGDASYKAKQIEKAVIGNLETRKHVTLNGNASNLTSASVLLKEARDLKHLSKRLKEKEDEFESTSMCFEAGLKFLHVASLCETPNVDSSKQGDSVQAMKLYSETGNFCGFCAHEFERLKKMANAALAYKCVEVAYMKAAFFKSPGVIKDRHALQAASLMVAPAESPSSSASDIDNLNNQSTVAKAVSARGVYSPQIASNPISRNNHHLMGLLSYAEDINNAFEGTRKSQTSFSAYLSGIGKNQVDEVALVREVLDFSFHNVKGLLQLIRHSLESINHENGK</sequence>
<evidence type="ECO:0000256" key="1">
    <source>
        <dbReference type="SAM" id="MobiDB-lite"/>
    </source>
</evidence>
<feature type="compositionally biased region" description="Basic and acidic residues" evidence="1">
    <location>
        <begin position="284"/>
        <end position="296"/>
    </location>
</feature>
<evidence type="ECO:0000313" key="3">
    <source>
        <dbReference type="EMBL" id="CAD6272304.1"/>
    </source>
</evidence>
<feature type="compositionally biased region" description="Basic and acidic residues" evidence="1">
    <location>
        <begin position="241"/>
        <end position="252"/>
    </location>
</feature>
<comment type="caution">
    <text evidence="3">The sequence shown here is derived from an EMBL/GenBank/DDBJ whole genome shotgun (WGS) entry which is preliminary data.</text>
</comment>
<feature type="domain" description="CWZF3/5/7 THD" evidence="2">
    <location>
        <begin position="352"/>
        <end position="592"/>
    </location>
</feature>
<dbReference type="PANTHER" id="PTHR46524:SF2">
    <property type="entry name" value="CYSTEINE-TRYPTOPHAN DOMAIN-CONTAINING ZINC FINGER PROTEIN 5"/>
    <property type="match status" value="1"/>
</dbReference>
<dbReference type="Proteomes" id="UP000604825">
    <property type="component" value="Unassembled WGS sequence"/>
</dbReference>
<feature type="compositionally biased region" description="Polar residues" evidence="1">
    <location>
        <begin position="297"/>
        <end position="317"/>
    </location>
</feature>
<feature type="compositionally biased region" description="Polar residues" evidence="1">
    <location>
        <begin position="37"/>
        <end position="53"/>
    </location>
</feature>
<dbReference type="EMBL" id="CAJGYO010000016">
    <property type="protein sequence ID" value="CAD6272304.1"/>
    <property type="molecule type" value="Genomic_DNA"/>
</dbReference>
<dbReference type="AlphaFoldDB" id="A0A811RP28"/>
<accession>A0A811RP28</accession>
<organism evidence="3 4">
    <name type="scientific">Miscanthus lutarioriparius</name>
    <dbReference type="NCBI Taxonomy" id="422564"/>
    <lineage>
        <taxon>Eukaryota</taxon>
        <taxon>Viridiplantae</taxon>
        <taxon>Streptophyta</taxon>
        <taxon>Embryophyta</taxon>
        <taxon>Tracheophyta</taxon>
        <taxon>Spermatophyta</taxon>
        <taxon>Magnoliopsida</taxon>
        <taxon>Liliopsida</taxon>
        <taxon>Poales</taxon>
        <taxon>Poaceae</taxon>
        <taxon>PACMAD clade</taxon>
        <taxon>Panicoideae</taxon>
        <taxon>Andropogonodae</taxon>
        <taxon>Andropogoneae</taxon>
        <taxon>Saccharinae</taxon>
        <taxon>Miscanthus</taxon>
    </lineage>
</organism>
<dbReference type="PANTHER" id="PTHR46524">
    <property type="entry name" value="CW-TYPE ZINC FINGER"/>
    <property type="match status" value="1"/>
</dbReference>
<dbReference type="Pfam" id="PF24756">
    <property type="entry name" value="THD_CWZF3-5-7"/>
    <property type="match status" value="1"/>
</dbReference>
<feature type="compositionally biased region" description="Basic and acidic residues" evidence="1">
    <location>
        <begin position="140"/>
        <end position="154"/>
    </location>
</feature>